<dbReference type="EMBL" id="KQ982494">
    <property type="protein sequence ID" value="KYQ55738.1"/>
    <property type="molecule type" value="Genomic_DNA"/>
</dbReference>
<protein>
    <submittedName>
        <fullName evidence="1">Uncharacterized protein</fullName>
    </submittedName>
</protein>
<feature type="non-terminal residue" evidence="1">
    <location>
        <position position="1"/>
    </location>
</feature>
<keyword evidence="2" id="KW-1185">Reference proteome</keyword>
<gene>
    <name evidence="1" type="ORF">ALC60_05380</name>
</gene>
<proteinExistence type="predicted"/>
<sequence>ASISKGRSTNGSNSSNARASGCPIILVLMKAGLSERLSIPSITHTTRLIERKTLYSATATLPGPTTSATQIRI</sequence>
<evidence type="ECO:0000313" key="1">
    <source>
        <dbReference type="EMBL" id="KYQ55738.1"/>
    </source>
</evidence>
<accession>A0A151X636</accession>
<evidence type="ECO:0000313" key="2">
    <source>
        <dbReference type="Proteomes" id="UP000075809"/>
    </source>
</evidence>
<dbReference type="Proteomes" id="UP000075809">
    <property type="component" value="Unassembled WGS sequence"/>
</dbReference>
<reference evidence="1 2" key="1">
    <citation type="submission" date="2015-09" db="EMBL/GenBank/DDBJ databases">
        <title>Trachymyrmex zeteki WGS genome.</title>
        <authorList>
            <person name="Nygaard S."/>
            <person name="Hu H."/>
            <person name="Boomsma J."/>
            <person name="Zhang G."/>
        </authorList>
    </citation>
    <scope>NUCLEOTIDE SEQUENCE [LARGE SCALE GENOMIC DNA]</scope>
    <source>
        <strain evidence="1">Tzet28-1</strain>
        <tissue evidence="1">Whole body</tissue>
    </source>
</reference>
<name>A0A151X636_9HYME</name>
<dbReference type="AlphaFoldDB" id="A0A151X636"/>
<organism evidence="1 2">
    <name type="scientific">Mycetomoellerius zeteki</name>
    <dbReference type="NCBI Taxonomy" id="64791"/>
    <lineage>
        <taxon>Eukaryota</taxon>
        <taxon>Metazoa</taxon>
        <taxon>Ecdysozoa</taxon>
        <taxon>Arthropoda</taxon>
        <taxon>Hexapoda</taxon>
        <taxon>Insecta</taxon>
        <taxon>Pterygota</taxon>
        <taxon>Neoptera</taxon>
        <taxon>Endopterygota</taxon>
        <taxon>Hymenoptera</taxon>
        <taxon>Apocrita</taxon>
        <taxon>Aculeata</taxon>
        <taxon>Formicoidea</taxon>
        <taxon>Formicidae</taxon>
        <taxon>Myrmicinae</taxon>
        <taxon>Mycetomoellerius</taxon>
    </lineage>
</organism>